<dbReference type="PANTHER" id="PTHR33146:SF26">
    <property type="entry name" value="ENDONUCLEASE 4"/>
    <property type="match status" value="1"/>
</dbReference>
<evidence type="ECO:0000313" key="10">
    <source>
        <dbReference type="Proteomes" id="UP000696485"/>
    </source>
</evidence>
<feature type="chain" id="PRO_5040300995" description="S1/P1 nuclease" evidence="8">
    <location>
        <begin position="22"/>
        <end position="341"/>
    </location>
</feature>
<accession>A0A9P5SN26</accession>
<dbReference type="InterPro" id="IPR008947">
    <property type="entry name" value="PLipase_C/P1_nuclease_dom_sf"/>
</dbReference>
<dbReference type="GO" id="GO:0016788">
    <property type="term" value="F:hydrolase activity, acting on ester bonds"/>
    <property type="evidence" value="ECO:0007669"/>
    <property type="project" value="InterPro"/>
</dbReference>
<keyword evidence="10" id="KW-1185">Reference proteome</keyword>
<dbReference type="Proteomes" id="UP000696485">
    <property type="component" value="Unassembled WGS sequence"/>
</dbReference>
<evidence type="ECO:0000256" key="5">
    <source>
        <dbReference type="ARBA" id="ARBA00022801"/>
    </source>
</evidence>
<dbReference type="SUPFAM" id="SSF48537">
    <property type="entry name" value="Phospholipase C/P1 nuclease"/>
    <property type="match status" value="1"/>
</dbReference>
<sequence length="341" mass="38585">MRLSPTLVAALCLFSANAVQGYGILGHTLTGQVAQKFLTPETAKQVKEILSPYYDGLLSKAAPWPDTIKGQAKYRWASILHYVNTPGDNPPDSCHFEYNYHGADVVNGLFNMTSQLQHYKASPPVTPEEKSAREDALRFFVHFMGDVHQPLHNSGKARGGNDAPAKWGRARTNLHRIWDGQLILKDIKDRFDNNPKAYLDNMIDMTRGVWQPAASNWTVCDPDKNQGDNPWSSSTAQLAHLLCPKEWTRIMNQLDCAMVWKDYDESRDYSLEYFEKVTGPENDYLVQRLMAQSGMRMAAILNEIYDPPTPEGTHQCGEQVSHEVPSESIRFVKQGPRRFVN</sequence>
<proteinExistence type="inferred from homology"/>
<dbReference type="GO" id="GO:0006308">
    <property type="term" value="P:DNA catabolic process"/>
    <property type="evidence" value="ECO:0007669"/>
    <property type="project" value="InterPro"/>
</dbReference>
<keyword evidence="3" id="KW-0479">Metal-binding</keyword>
<evidence type="ECO:0000256" key="7">
    <source>
        <dbReference type="ARBA" id="ARBA00023180"/>
    </source>
</evidence>
<evidence type="ECO:0000256" key="3">
    <source>
        <dbReference type="ARBA" id="ARBA00022723"/>
    </source>
</evidence>
<evidence type="ECO:0000256" key="6">
    <source>
        <dbReference type="ARBA" id="ARBA00023157"/>
    </source>
</evidence>
<dbReference type="GO" id="GO:0046872">
    <property type="term" value="F:metal ion binding"/>
    <property type="evidence" value="ECO:0007669"/>
    <property type="project" value="UniProtKB-KW"/>
</dbReference>
<evidence type="ECO:0000256" key="2">
    <source>
        <dbReference type="ARBA" id="ARBA00022722"/>
    </source>
</evidence>
<dbReference type="Gene3D" id="1.10.575.10">
    <property type="entry name" value="P1 Nuclease"/>
    <property type="match status" value="1"/>
</dbReference>
<dbReference type="AlphaFoldDB" id="A0A9P5SN26"/>
<evidence type="ECO:0000256" key="4">
    <source>
        <dbReference type="ARBA" id="ARBA00022759"/>
    </source>
</evidence>
<dbReference type="PANTHER" id="PTHR33146">
    <property type="entry name" value="ENDONUCLEASE 4"/>
    <property type="match status" value="1"/>
</dbReference>
<comment type="similarity">
    <text evidence="1">Belongs to the nuclease type I family.</text>
</comment>
<dbReference type="Pfam" id="PF02265">
    <property type="entry name" value="S1-P1_nuclease"/>
    <property type="match status" value="1"/>
</dbReference>
<protein>
    <recommendedName>
        <fullName evidence="11">S1/P1 nuclease</fullName>
    </recommendedName>
</protein>
<feature type="signal peptide" evidence="8">
    <location>
        <begin position="1"/>
        <end position="21"/>
    </location>
</feature>
<keyword evidence="5" id="KW-0378">Hydrolase</keyword>
<dbReference type="InterPro" id="IPR003154">
    <property type="entry name" value="S1/P1nuclease"/>
</dbReference>
<reference evidence="9" key="1">
    <citation type="journal article" date="2020" name="Fungal Divers.">
        <title>Resolving the Mortierellaceae phylogeny through synthesis of multi-gene phylogenetics and phylogenomics.</title>
        <authorList>
            <person name="Vandepol N."/>
            <person name="Liber J."/>
            <person name="Desiro A."/>
            <person name="Na H."/>
            <person name="Kennedy M."/>
            <person name="Barry K."/>
            <person name="Grigoriev I.V."/>
            <person name="Miller A.N."/>
            <person name="O'Donnell K."/>
            <person name="Stajich J.E."/>
            <person name="Bonito G."/>
        </authorList>
    </citation>
    <scope>NUCLEOTIDE SEQUENCE</scope>
    <source>
        <strain evidence="9">NVP1</strain>
    </source>
</reference>
<keyword evidence="4" id="KW-0255">Endonuclease</keyword>
<evidence type="ECO:0000313" key="9">
    <source>
        <dbReference type="EMBL" id="KAF9334221.1"/>
    </source>
</evidence>
<keyword evidence="2" id="KW-0540">Nuclease</keyword>
<gene>
    <name evidence="9" type="ORF">BG006_002547</name>
</gene>
<dbReference type="CDD" id="cd11010">
    <property type="entry name" value="S1-P1_nuclease"/>
    <property type="match status" value="1"/>
</dbReference>
<evidence type="ECO:0000256" key="8">
    <source>
        <dbReference type="SAM" id="SignalP"/>
    </source>
</evidence>
<dbReference type="GO" id="GO:0004519">
    <property type="term" value="F:endonuclease activity"/>
    <property type="evidence" value="ECO:0007669"/>
    <property type="project" value="UniProtKB-KW"/>
</dbReference>
<organism evidence="9 10">
    <name type="scientific">Podila minutissima</name>
    <dbReference type="NCBI Taxonomy" id="64525"/>
    <lineage>
        <taxon>Eukaryota</taxon>
        <taxon>Fungi</taxon>
        <taxon>Fungi incertae sedis</taxon>
        <taxon>Mucoromycota</taxon>
        <taxon>Mortierellomycotina</taxon>
        <taxon>Mortierellomycetes</taxon>
        <taxon>Mortierellales</taxon>
        <taxon>Mortierellaceae</taxon>
        <taxon>Podila</taxon>
    </lineage>
</organism>
<keyword evidence="7" id="KW-0325">Glycoprotein</keyword>
<dbReference type="EMBL" id="JAAAUY010000160">
    <property type="protein sequence ID" value="KAF9334221.1"/>
    <property type="molecule type" value="Genomic_DNA"/>
</dbReference>
<keyword evidence="8" id="KW-0732">Signal</keyword>
<evidence type="ECO:0008006" key="11">
    <source>
        <dbReference type="Google" id="ProtNLM"/>
    </source>
</evidence>
<dbReference type="GO" id="GO:0003676">
    <property type="term" value="F:nucleic acid binding"/>
    <property type="evidence" value="ECO:0007669"/>
    <property type="project" value="InterPro"/>
</dbReference>
<keyword evidence="6" id="KW-1015">Disulfide bond</keyword>
<name>A0A9P5SN26_9FUNG</name>
<evidence type="ECO:0000256" key="1">
    <source>
        <dbReference type="ARBA" id="ARBA00009547"/>
    </source>
</evidence>
<comment type="caution">
    <text evidence="9">The sequence shown here is derived from an EMBL/GenBank/DDBJ whole genome shotgun (WGS) entry which is preliminary data.</text>
</comment>